<name>A0A806K0T3_9BACT</name>
<organism evidence="1">
    <name type="scientific">uncultured bacterium contig00014</name>
    <dbReference type="NCBI Taxonomy" id="1181505"/>
    <lineage>
        <taxon>Bacteria</taxon>
        <taxon>environmental samples</taxon>
    </lineage>
</organism>
<accession>A0A806K0T3</accession>
<sequence length="60" mass="6914">MEFAQDTGGVHRNKVVLAACLNPVARKGEFLTRQIVPGQPIKNYTFRLSCLWNSQRRQRL</sequence>
<evidence type="ECO:0000313" key="1">
    <source>
        <dbReference type="EMBL" id="AGS53346.1"/>
    </source>
</evidence>
<dbReference type="AlphaFoldDB" id="A0A806K0T3"/>
<protein>
    <submittedName>
        <fullName evidence="1">Uncharacterized protein</fullName>
    </submittedName>
</protein>
<proteinExistence type="predicted"/>
<dbReference type="EMBL" id="JQ844230">
    <property type="protein sequence ID" value="AGS53346.1"/>
    <property type="molecule type" value="Genomic_DNA"/>
</dbReference>
<reference evidence="1" key="1">
    <citation type="submission" date="2012-03" db="EMBL/GenBank/DDBJ databases">
        <title>Functional metagenomics reveals considerable lignocellulase gene clusters in the gut microbiome of a wood-feeding higher termite.</title>
        <authorList>
            <person name="Liu N."/>
        </authorList>
    </citation>
    <scope>NUCLEOTIDE SEQUENCE</scope>
</reference>